<dbReference type="EMBL" id="MDBP01000080">
    <property type="protein sequence ID" value="PMP10032.1"/>
    <property type="molecule type" value="Genomic_DNA"/>
</dbReference>
<sequence>MKNNSSTTVGKVGHRFISKGRTAYKIHVPDSSITVQHLSVGFIKLGEKEALKIAIKKRNQLGKKFWGKHWKRILEDELLLGRLPRSLEPTLVYKPTPTLSDPDKKELCYLTKWRVLNTNSGKYQYKTVVRSIGKYGKLSAYIQTKSALLEAYSDILPIIEHIGRYSFAKFK</sequence>
<reference evidence="3" key="1">
    <citation type="submission" date="2016-07" db="EMBL/GenBank/DDBJ databases">
        <title>Nontailed viruses are major unrecognized killers of bacteria in the ocean.</title>
        <authorList>
            <person name="Kauffman K."/>
            <person name="Hussain F."/>
            <person name="Yang J."/>
            <person name="Arevalo P."/>
            <person name="Brown J."/>
            <person name="Cutler M."/>
            <person name="Kelly L."/>
            <person name="Polz M.F."/>
        </authorList>
    </citation>
    <scope>NUCLEOTIDE SEQUENCE [LARGE SCALE GENOMIC DNA]</scope>
    <source>
        <strain evidence="3">10N.222.48.A2</strain>
    </source>
</reference>
<reference evidence="1" key="3">
    <citation type="journal article" date="2018" name="Nature">
        <title>A major lineage of non-tailed dsDNA viruses as unrecognized killers of marine bacteria.</title>
        <authorList>
            <person name="Kauffman K.M."/>
            <person name="Hussain F.A."/>
            <person name="Yang J."/>
            <person name="Arevalo P."/>
            <person name="Brown J.M."/>
            <person name="Chang W.K."/>
            <person name="VanInsberghe D."/>
            <person name="Elsherbini J."/>
            <person name="Sharma R.S."/>
            <person name="Cutler M.B."/>
            <person name="Kelly L."/>
            <person name="Polz M.F."/>
        </authorList>
    </citation>
    <scope>NUCLEOTIDE SEQUENCE</scope>
    <source>
        <strain evidence="1">10N.222.48.A2</strain>
    </source>
</reference>
<proteinExistence type="predicted"/>
<gene>
    <name evidence="1" type="ORF">BCS92_02345</name>
    <name evidence="2" type="ORF">FC057_12505</name>
</gene>
<dbReference type="Proteomes" id="UP000235579">
    <property type="component" value="Unassembled WGS sequence"/>
</dbReference>
<reference evidence="1" key="2">
    <citation type="submission" date="2016-07" db="EMBL/GenBank/DDBJ databases">
        <authorList>
            <person name="Wan K."/>
            <person name="Booth B."/>
            <person name="Spirohn K."/>
            <person name="Hao T."/>
            <person name="Hu Y."/>
            <person name="Calderwood M."/>
            <person name="Hill D."/>
            <person name="Mohr S."/>
            <person name="Vidal M."/>
            <person name="Celniker S."/>
            <person name="Perrimon N."/>
        </authorList>
    </citation>
    <scope>NUCLEOTIDE SEQUENCE</scope>
    <source>
        <strain evidence="1">10N.222.48.A2</strain>
    </source>
</reference>
<dbReference type="AlphaFoldDB" id="A0A2N7NCV1"/>
<dbReference type="RefSeq" id="WP_102258446.1">
    <property type="nucleotide sequence ID" value="NZ_MDBG01000002.1"/>
</dbReference>
<protein>
    <submittedName>
        <fullName evidence="1">Fe3+-citrate ABC transporter substrate-binding protein</fullName>
    </submittedName>
</protein>
<accession>A0A2N7NCV1</accession>
<dbReference type="EMBL" id="SYVV01000021">
    <property type="protein sequence ID" value="TKG32643.1"/>
    <property type="molecule type" value="Genomic_DNA"/>
</dbReference>
<evidence type="ECO:0000313" key="3">
    <source>
        <dbReference type="Proteomes" id="UP000235579"/>
    </source>
</evidence>
<evidence type="ECO:0000313" key="1">
    <source>
        <dbReference type="EMBL" id="PMP10032.1"/>
    </source>
</evidence>
<comment type="caution">
    <text evidence="1">The sequence shown here is derived from an EMBL/GenBank/DDBJ whole genome shotgun (WGS) entry which is preliminary data.</text>
</comment>
<evidence type="ECO:0000313" key="4">
    <source>
        <dbReference type="Proteomes" id="UP000308018"/>
    </source>
</evidence>
<name>A0A2N7NCV1_9VIBR</name>
<evidence type="ECO:0000313" key="2">
    <source>
        <dbReference type="EMBL" id="TKG32643.1"/>
    </source>
</evidence>
<reference evidence="2 4" key="4">
    <citation type="submission" date="2019-04" db="EMBL/GenBank/DDBJ databases">
        <title>A reverse ecology approach based on a biological definition of microbial populations.</title>
        <authorList>
            <person name="Arevalo P."/>
            <person name="Vaninsberghe D."/>
            <person name="Elsherbini J."/>
            <person name="Gore J."/>
            <person name="Polz M."/>
        </authorList>
    </citation>
    <scope>NUCLEOTIDE SEQUENCE [LARGE SCALE GENOMIC DNA]</scope>
    <source>
        <strain evidence="2 4">10N.222.45.A8</strain>
    </source>
</reference>
<dbReference type="Proteomes" id="UP000308018">
    <property type="component" value="Unassembled WGS sequence"/>
</dbReference>
<organism evidence="1 3">
    <name type="scientific">Vibrio tasmaniensis</name>
    <dbReference type="NCBI Taxonomy" id="212663"/>
    <lineage>
        <taxon>Bacteria</taxon>
        <taxon>Pseudomonadati</taxon>
        <taxon>Pseudomonadota</taxon>
        <taxon>Gammaproteobacteria</taxon>
        <taxon>Vibrionales</taxon>
        <taxon>Vibrionaceae</taxon>
        <taxon>Vibrio</taxon>
    </lineage>
</organism>